<organism evidence="1 2">
    <name type="scientific">Candidatus Falkowbacteria bacterium RBG_13_39_14</name>
    <dbReference type="NCBI Taxonomy" id="1797985"/>
    <lineage>
        <taxon>Bacteria</taxon>
        <taxon>Candidatus Falkowiibacteriota</taxon>
    </lineage>
</organism>
<evidence type="ECO:0000313" key="1">
    <source>
        <dbReference type="EMBL" id="OGF22925.1"/>
    </source>
</evidence>
<dbReference type="Proteomes" id="UP000178323">
    <property type="component" value="Unassembled WGS sequence"/>
</dbReference>
<comment type="caution">
    <text evidence="1">The sequence shown here is derived from an EMBL/GenBank/DDBJ whole genome shotgun (WGS) entry which is preliminary data.</text>
</comment>
<dbReference type="AlphaFoldDB" id="A0A1F5S898"/>
<reference evidence="1 2" key="1">
    <citation type="journal article" date="2016" name="Nat. Commun.">
        <title>Thousands of microbial genomes shed light on interconnected biogeochemical processes in an aquifer system.</title>
        <authorList>
            <person name="Anantharaman K."/>
            <person name="Brown C.T."/>
            <person name="Hug L.A."/>
            <person name="Sharon I."/>
            <person name="Castelle C.J."/>
            <person name="Probst A.J."/>
            <person name="Thomas B.C."/>
            <person name="Singh A."/>
            <person name="Wilkins M.J."/>
            <person name="Karaoz U."/>
            <person name="Brodie E.L."/>
            <person name="Williams K.H."/>
            <person name="Hubbard S.S."/>
            <person name="Banfield J.F."/>
        </authorList>
    </citation>
    <scope>NUCLEOTIDE SEQUENCE [LARGE SCALE GENOMIC DNA]</scope>
</reference>
<protein>
    <submittedName>
        <fullName evidence="1">Uncharacterized protein</fullName>
    </submittedName>
</protein>
<dbReference type="EMBL" id="MFFS01000008">
    <property type="protein sequence ID" value="OGF22925.1"/>
    <property type="molecule type" value="Genomic_DNA"/>
</dbReference>
<gene>
    <name evidence="1" type="ORF">A2Y83_02070</name>
</gene>
<evidence type="ECO:0000313" key="2">
    <source>
        <dbReference type="Proteomes" id="UP000178323"/>
    </source>
</evidence>
<accession>A0A1F5S898</accession>
<sequence>MSGDFVPTVTMGSAVVFTKLRSRIFFRVPTVADGSIVFKFEGPACAGRRGFKAVEPEFALRGLEKFSKNSCRIWGSTAPFFRLPAQAGSSKMGTIEPSKLA</sequence>
<proteinExistence type="predicted"/>
<name>A0A1F5S898_9BACT</name>